<comment type="caution">
    <text evidence="1">The sequence shown here is derived from an EMBL/GenBank/DDBJ whole genome shotgun (WGS) entry which is preliminary data.</text>
</comment>
<dbReference type="OrthoDB" id="6555752at2"/>
<proteinExistence type="predicted"/>
<name>A0A2K9HBZ5_9BACT</name>
<dbReference type="GeneID" id="94029484"/>
<keyword evidence="2" id="KW-1185">Reference proteome</keyword>
<gene>
    <name evidence="1" type="ORF">SAMN06265364_14117</name>
</gene>
<dbReference type="KEGG" id="pje:CRM71_08785"/>
<accession>A0A2K9HBZ5</accession>
<evidence type="ECO:0000313" key="2">
    <source>
        <dbReference type="Proteomes" id="UP000198427"/>
    </source>
</evidence>
<evidence type="ECO:0000313" key="1">
    <source>
        <dbReference type="EMBL" id="SNS10046.1"/>
    </source>
</evidence>
<sequence length="86" mass="10123">MDIDKLIMVALEKVNKKIEDSRISKCADEGLPMTMLFNIKLELEKMLAVLNKSKYLPSYPRFLLDYPENDLINFLLDVSYKYKKMT</sequence>
<dbReference type="EMBL" id="FZNZ01000041">
    <property type="protein sequence ID" value="SNS10046.1"/>
    <property type="molecule type" value="Genomic_DNA"/>
</dbReference>
<dbReference type="AlphaFoldDB" id="A0A2K9HBZ5"/>
<dbReference type="RefSeq" id="WP_089367119.1">
    <property type="nucleotide sequence ID" value="NZ_CP023863.1"/>
</dbReference>
<protein>
    <submittedName>
        <fullName evidence="1">Uncharacterized protein</fullName>
    </submittedName>
</protein>
<organism evidence="1 2">
    <name type="scientific">Prevotella jejuni</name>
    <dbReference type="NCBI Taxonomy" id="1177574"/>
    <lineage>
        <taxon>Bacteria</taxon>
        <taxon>Pseudomonadati</taxon>
        <taxon>Bacteroidota</taxon>
        <taxon>Bacteroidia</taxon>
        <taxon>Bacteroidales</taxon>
        <taxon>Prevotellaceae</taxon>
        <taxon>Prevotella</taxon>
    </lineage>
</organism>
<dbReference type="Proteomes" id="UP000198427">
    <property type="component" value="Unassembled WGS sequence"/>
</dbReference>
<reference evidence="1 2" key="1">
    <citation type="submission" date="2017-06" db="EMBL/GenBank/DDBJ databases">
        <authorList>
            <person name="Varghese N."/>
            <person name="Submissions S."/>
        </authorList>
    </citation>
    <scope>NUCLEOTIDE SEQUENCE [LARGE SCALE GENOMIC DNA]</scope>
    <source>
        <strain evidence="1 2">DSM 26989</strain>
    </source>
</reference>